<evidence type="ECO:0000256" key="2">
    <source>
        <dbReference type="ARBA" id="ARBA00022840"/>
    </source>
</evidence>
<keyword evidence="1" id="KW-0547">Nucleotide-binding</keyword>
<gene>
    <name evidence="4" type="ORF">METZ01_LOCUS1415</name>
</gene>
<evidence type="ECO:0000259" key="3">
    <source>
        <dbReference type="PROSITE" id="PS51186"/>
    </source>
</evidence>
<dbReference type="PROSITE" id="PS51186">
    <property type="entry name" value="GNAT"/>
    <property type="match status" value="1"/>
</dbReference>
<dbReference type="InterPro" id="IPR016181">
    <property type="entry name" value="Acyl_CoA_acyltransferase"/>
</dbReference>
<dbReference type="Pfam" id="PF00501">
    <property type="entry name" value="AMP-binding"/>
    <property type="match status" value="1"/>
</dbReference>
<dbReference type="PANTHER" id="PTHR43272">
    <property type="entry name" value="LONG-CHAIN-FATTY-ACID--COA LIGASE"/>
    <property type="match status" value="1"/>
</dbReference>
<dbReference type="PANTHER" id="PTHR43272:SF33">
    <property type="entry name" value="AMP-BINDING DOMAIN-CONTAINING PROTEIN-RELATED"/>
    <property type="match status" value="1"/>
</dbReference>
<dbReference type="SUPFAM" id="SSF55729">
    <property type="entry name" value="Acyl-CoA N-acyltransferases (Nat)"/>
    <property type="match status" value="1"/>
</dbReference>
<keyword evidence="2" id="KW-0067">ATP-binding</keyword>
<accession>A0A381N1V8</accession>
<dbReference type="Pfam" id="PF13673">
    <property type="entry name" value="Acetyltransf_10"/>
    <property type="match status" value="1"/>
</dbReference>
<evidence type="ECO:0000313" key="4">
    <source>
        <dbReference type="EMBL" id="SUZ48561.1"/>
    </source>
</evidence>
<dbReference type="SUPFAM" id="SSF56801">
    <property type="entry name" value="Acetyl-CoA synthetase-like"/>
    <property type="match status" value="1"/>
</dbReference>
<dbReference type="InterPro" id="IPR000873">
    <property type="entry name" value="AMP-dep_synth/lig_dom"/>
</dbReference>
<dbReference type="Pfam" id="PF23562">
    <property type="entry name" value="AMP-binding_C_3"/>
    <property type="match status" value="1"/>
</dbReference>
<dbReference type="GO" id="GO:0016747">
    <property type="term" value="F:acyltransferase activity, transferring groups other than amino-acyl groups"/>
    <property type="evidence" value="ECO:0007669"/>
    <property type="project" value="InterPro"/>
</dbReference>
<dbReference type="EMBL" id="UINC01000075">
    <property type="protein sequence ID" value="SUZ48561.1"/>
    <property type="molecule type" value="Genomic_DNA"/>
</dbReference>
<reference evidence="4" key="1">
    <citation type="submission" date="2018-05" db="EMBL/GenBank/DDBJ databases">
        <authorList>
            <person name="Lanie J.A."/>
            <person name="Ng W.-L."/>
            <person name="Kazmierczak K.M."/>
            <person name="Andrzejewski T.M."/>
            <person name="Davidsen T.M."/>
            <person name="Wayne K.J."/>
            <person name="Tettelin H."/>
            <person name="Glass J.I."/>
            <person name="Rusch D."/>
            <person name="Podicherti R."/>
            <person name="Tsui H.-C.T."/>
            <person name="Winkler M.E."/>
        </authorList>
    </citation>
    <scope>NUCLEOTIDE SEQUENCE</scope>
</reference>
<name>A0A381N1V8_9ZZZZ</name>
<dbReference type="GO" id="GO:0004467">
    <property type="term" value="F:long-chain fatty acid-CoA ligase activity"/>
    <property type="evidence" value="ECO:0007669"/>
    <property type="project" value="TreeGrafter"/>
</dbReference>
<dbReference type="Gene3D" id="3.40.50.12780">
    <property type="entry name" value="N-terminal domain of ligase-like"/>
    <property type="match status" value="1"/>
</dbReference>
<dbReference type="InterPro" id="IPR000182">
    <property type="entry name" value="GNAT_dom"/>
</dbReference>
<sequence length="1525" mass="176589">MDTGLQTRINESISQAYKGNLTADALMRLVNDCLDYSPDRKIIHQLLDLAHIQSVAKTISKAKVTEEWLERIVRLIHLSQFHTGTMIEQRAKRYGDKTVFNMIRGDDLHTLSYSDLWLKIQMTGKALSVLDRPEKPSVIGLLTYNQLNGVLVDLACLSFGIRVIPIPLNSTSEHLSFILKQSEVTHIFVGGKTAIRLWNEVHHNYDILVIALNDSSLIQGKVMDWEIFFENRDRSQNFDVDQRMSYVPMDRTQTIMYTSGSTANPKGITFNQSNIISKRFARALALPDFGSDDIFLCYLPLFHTFGRYFELMGSIFWGATYSFAESPAFNSLLKDFPIVNPSIFISIPKRWVQLYEMLEKQLDMDSEDNETIETKLKSITGGNLKWGLSAAGYLDPDIFKFYQSHGVNVLSGYGMTEATGGITMTPPTEYIIDSVGIALPGITLKIAYDGELCLKGSYVTDGYYKEDDSDVIMDGWFHTGDIFEEKDGHYFIIDRKKDIYKNSRGQTIAPQKIENLFQDFDSVKSVFLVGDGREFNTILIFPDTTNSLNNIDTSDKQAIRDLYSSIILSVNSFLSPFERIVNYVIINRDFSAEKGELTAKGTFNRKNVLKNFFNIIEPLYEKNYVALHSGSKEIRIPNWLLREIGTVRTNVEWDGQKVSIKGQTESLLVSWVDTKIQIGDFTYSIDSDILDFDALIQSPTHWLGNFGITEFTGPMIYRLKEPELYITVQIHEPKIGTSFSPVTPDNKNDILLYNFHLAVRQYLADDPSVFNYLRELVDGDLGNWSGVLIDTFLNYQSHSDPTFRIKLIETLTPLLSGDFLISMLRDAYQYQKKQDRSKGFSFNINRTTDEHYRAFISYLQEAHLNFKDSKSVDQEFIQTILLMVTDFGTIHPTRFVWARSELIWWQISHISKPLFSTAQKAYYALTKGFRTWIGKSSKLTIDRDTGEEYTWQDVVTFDENVKSIHRKKLMEAINETSMIRESIFLLSSNCIVGLNDIAKNSLWVSHLGSRNNKSVFRILVRTRSLGTHNLVVNLNDGWDRNFLEEEIKWLIIMGSGFKDKPLVENFGGYWPEYQLYTEEYIHGETLTAYLDRNRDDILDESKVDRWQMRWLHFIWNGVQAYQDFWNRTEFKLSIQPPSPSNLVIPQHDYSTGTRLISISGRKPTESMAEHFLSLYTDYIVRTEKKYPGLKHMSDWEVIFTATLQAVKVKRGKKILNQLKMDLNQRTLRMKFESMGCTVARIDRFLDDIEKFGVLTKPVVFASLRFERWLDLNPQATLKARASILQELYQDYDLDSLMEEYPETRVRFFMMTCFKEDNPNLLNEFQSIILSMRDGLLSPWNLHERITQIQTNIILSEEEKFYLARMLFPHVDAADYVELVTTTHGEDNRLNLVFQTEGMDGQIYQIRPPFLPKEIGQFHSLLSESSLSGTFTAQHDFLLLFNSRNRMVGGLYWKNMENNRIHLEWVAVREKYRNISLSNRLMDDFYKRMKHRGVDIITVGFYVEKFFFRQGFEINKQYGGLVKRLK</sequence>
<evidence type="ECO:0000256" key="1">
    <source>
        <dbReference type="ARBA" id="ARBA00022741"/>
    </source>
</evidence>
<protein>
    <recommendedName>
        <fullName evidence="3">N-acetyltransferase domain-containing protein</fullName>
    </recommendedName>
</protein>
<organism evidence="4">
    <name type="scientific">marine metagenome</name>
    <dbReference type="NCBI Taxonomy" id="408172"/>
    <lineage>
        <taxon>unclassified sequences</taxon>
        <taxon>metagenomes</taxon>
        <taxon>ecological metagenomes</taxon>
    </lineage>
</organism>
<dbReference type="GO" id="GO:0016020">
    <property type="term" value="C:membrane"/>
    <property type="evidence" value="ECO:0007669"/>
    <property type="project" value="TreeGrafter"/>
</dbReference>
<dbReference type="GO" id="GO:0005524">
    <property type="term" value="F:ATP binding"/>
    <property type="evidence" value="ECO:0007669"/>
    <property type="project" value="UniProtKB-KW"/>
</dbReference>
<dbReference type="InterPro" id="IPR042099">
    <property type="entry name" value="ANL_N_sf"/>
</dbReference>
<proteinExistence type="predicted"/>
<dbReference type="Gene3D" id="3.40.630.30">
    <property type="match status" value="1"/>
</dbReference>
<feature type="domain" description="N-acetyltransferase" evidence="3">
    <location>
        <begin position="1389"/>
        <end position="1525"/>
    </location>
</feature>